<feature type="transmembrane region" description="Helical" evidence="1">
    <location>
        <begin position="161"/>
        <end position="178"/>
    </location>
</feature>
<dbReference type="HOGENOM" id="CLU_113335_0_0_9"/>
<feature type="transmembrane region" description="Helical" evidence="1">
    <location>
        <begin position="184"/>
        <end position="202"/>
    </location>
</feature>
<evidence type="ECO:0000313" key="2">
    <source>
        <dbReference type="EMBL" id="CQR55232.1"/>
    </source>
</evidence>
<dbReference type="AlphaFoldDB" id="A0A0E4CWF8"/>
<feature type="transmembrane region" description="Helical" evidence="1">
    <location>
        <begin position="6"/>
        <end position="28"/>
    </location>
</feature>
<reference evidence="3" key="1">
    <citation type="submission" date="2015-03" db="EMBL/GenBank/DDBJ databases">
        <authorList>
            <person name="Wibberg D."/>
        </authorList>
    </citation>
    <scope>NUCLEOTIDE SEQUENCE [LARGE SCALE GENOMIC DNA]</scope>
</reference>
<feature type="transmembrane region" description="Helical" evidence="1">
    <location>
        <begin position="120"/>
        <end position="141"/>
    </location>
</feature>
<name>A0A0E4CWF8_9BACL</name>
<protein>
    <submittedName>
        <fullName evidence="2">Uncharacterized protein</fullName>
    </submittedName>
</protein>
<keyword evidence="1" id="KW-0472">Membrane</keyword>
<dbReference type="KEGG" id="pri:PRIO_2828"/>
<feature type="transmembrane region" description="Helical" evidence="1">
    <location>
        <begin position="58"/>
        <end position="75"/>
    </location>
</feature>
<sequence length="211" mass="24620">MLSWEPVGYMAFSTIETISVYCLIMSLFRFKFMNYIWKALFMVLLINLQSYIMRNEFSLSYLVPLITILLFAIFFKVVVKIPLIWSVIVTVLGYVAYAFLQTGLAKLLFGSIAVAQGDTSNGYLLQFASGLITILLSVWLYKTGWGFKFDFERLRFKFEDILMVLLIVVFLVFVSVIFYYNDLFVNILFFASVMMFLLYYAIRKEAEEDID</sequence>
<dbReference type="PATRIC" id="fig|1073571.4.peg.3018"/>
<keyword evidence="1" id="KW-1133">Transmembrane helix</keyword>
<feature type="transmembrane region" description="Helical" evidence="1">
    <location>
        <begin position="82"/>
        <end position="100"/>
    </location>
</feature>
<gene>
    <name evidence="2" type="ORF">PRIO_2828</name>
</gene>
<dbReference type="Proteomes" id="UP000033163">
    <property type="component" value="Chromosome I"/>
</dbReference>
<keyword evidence="1" id="KW-0812">Transmembrane</keyword>
<proteinExistence type="predicted"/>
<dbReference type="EMBL" id="LN831776">
    <property type="protein sequence ID" value="CQR55232.1"/>
    <property type="molecule type" value="Genomic_DNA"/>
</dbReference>
<evidence type="ECO:0000256" key="1">
    <source>
        <dbReference type="SAM" id="Phobius"/>
    </source>
</evidence>
<evidence type="ECO:0000313" key="3">
    <source>
        <dbReference type="Proteomes" id="UP000033163"/>
    </source>
</evidence>
<accession>A0A0E4CWF8</accession>
<organism evidence="2 3">
    <name type="scientific">Paenibacillus riograndensis SBR5</name>
    <dbReference type="NCBI Taxonomy" id="1073571"/>
    <lineage>
        <taxon>Bacteria</taxon>
        <taxon>Bacillati</taxon>
        <taxon>Bacillota</taxon>
        <taxon>Bacilli</taxon>
        <taxon>Bacillales</taxon>
        <taxon>Paenibacillaceae</taxon>
        <taxon>Paenibacillus</taxon>
        <taxon>Paenibacillus sonchi group</taxon>
    </lineage>
</organism>
<feature type="transmembrane region" description="Helical" evidence="1">
    <location>
        <begin position="35"/>
        <end position="52"/>
    </location>
</feature>